<comment type="subunit">
    <text evidence="4 5">Homooligomer. Interacts with the replication-associated protein (REP). Interacts with host proliferating cell nuclear antigen (PCNA). Interacts with host retinoblastoma-related protein 1 (RBR1), and may thereby deregulate the host cell cycle. Oligomerization and interaction with PCNA are necessary for optimal replication enhancement.</text>
</comment>
<dbReference type="Pfam" id="PF01407">
    <property type="entry name" value="Gemini_AL3"/>
    <property type="match status" value="1"/>
</dbReference>
<dbReference type="GO" id="GO:0016032">
    <property type="term" value="P:viral process"/>
    <property type="evidence" value="ECO:0007669"/>
    <property type="project" value="InterPro"/>
</dbReference>
<proteinExistence type="inferred from homology"/>
<comment type="similarity">
    <text evidence="1 5">Belongs to the geminiviridae replication enhancer protein family.</text>
</comment>
<dbReference type="PRINTS" id="PR00231">
    <property type="entry name" value="GEMCOATAL3"/>
</dbReference>
<dbReference type="EMBL" id="HG969201">
    <property type="protein sequence ID" value="CDO50022.1"/>
    <property type="molecule type" value="Genomic_DNA"/>
</dbReference>
<dbReference type="InterPro" id="IPR000657">
    <property type="entry name" value="Gemini_AL3"/>
</dbReference>
<protein>
    <recommendedName>
        <fullName evidence="5">Replication enhancer</fullName>
        <shortName evidence="5">REn</shortName>
    </recommendedName>
</protein>
<evidence type="ECO:0000313" key="6">
    <source>
        <dbReference type="EMBL" id="CDO50022.1"/>
    </source>
</evidence>
<keyword evidence="2 5" id="KW-0945">Host-virus interaction</keyword>
<sequence length="145" mass="17324">MDSRTGELITAHQTENGVLIWTINNPLYFKTIKEIPLTHGNQTMVEMQIRFNYNLRKELGIHKCFMNFRVWTISRPPTGLFLNVFRKQIMKYLYRIGVISINNVIRAVNHVLYDVFKQPWQVIHAQYSNKIILIRYRIVKIDPYL</sequence>
<organism evidence="6">
    <name type="scientific">Cotton leaf curl Gezira virus</name>
    <dbReference type="NCBI Taxonomy" id="222459"/>
    <lineage>
        <taxon>Viruses</taxon>
        <taxon>Monodnaviria</taxon>
        <taxon>Shotokuvirae</taxon>
        <taxon>Cressdnaviricota</taxon>
        <taxon>Repensiviricetes</taxon>
        <taxon>Geplafuvirales</taxon>
        <taxon>Geminiviridae</taxon>
        <taxon>Begomovirus</taxon>
        <taxon>Begomovirus gossypigeziraense</taxon>
    </lineage>
</organism>
<evidence type="ECO:0000256" key="5">
    <source>
        <dbReference type="RuleBase" id="RU363029"/>
    </source>
</evidence>
<evidence type="ECO:0000256" key="1">
    <source>
        <dbReference type="ARBA" id="ARBA00009424"/>
    </source>
</evidence>
<name>A0A127Z2U3_9GEMI</name>
<evidence type="ECO:0000256" key="2">
    <source>
        <dbReference type="ARBA" id="ARBA00022581"/>
    </source>
</evidence>
<accession>A0A127Z2U3</accession>
<reference evidence="6" key="1">
    <citation type="submission" date="2014-03" db="EMBL/GenBank/DDBJ databases">
        <title>Diversity of begomoviruses in Oman.</title>
        <authorList>
            <person name="Al Shihi A."/>
            <person name="Ammarah U."/>
            <person name="Al Sadi A."/>
            <person name="Deadman M."/>
            <person name="Amin I."/>
        </authorList>
    </citation>
    <scope>NUCLEOTIDE SEQUENCE</scope>
</reference>
<gene>
    <name evidence="6" type="primary">REn</name>
</gene>
<evidence type="ECO:0000256" key="3">
    <source>
        <dbReference type="ARBA" id="ARBA00025603"/>
    </source>
</evidence>
<comment type="function">
    <text evidence="3">Increases viral DNA accumulation. Enhances infectivity and symptom expression.</text>
</comment>
<evidence type="ECO:0000256" key="4">
    <source>
        <dbReference type="ARBA" id="ARBA00025955"/>
    </source>
</evidence>